<keyword evidence="2 5" id="KW-0812">Transmembrane</keyword>
<dbReference type="Proteomes" id="UP000187486">
    <property type="component" value="Unassembled WGS sequence"/>
</dbReference>
<dbReference type="PANTHER" id="PTHR42718:SF39">
    <property type="entry name" value="ACTINORHODIN TRANSPORTER-RELATED"/>
    <property type="match status" value="1"/>
</dbReference>
<dbReference type="PANTHER" id="PTHR42718">
    <property type="entry name" value="MAJOR FACILITATOR SUPERFAMILY MULTIDRUG TRANSPORTER MFSC"/>
    <property type="match status" value="1"/>
</dbReference>
<evidence type="ECO:0000256" key="5">
    <source>
        <dbReference type="SAM" id="Phobius"/>
    </source>
</evidence>
<dbReference type="EMBL" id="MQUQ01000011">
    <property type="protein sequence ID" value="OLZ50084.1"/>
    <property type="molecule type" value="Genomic_DNA"/>
</dbReference>
<dbReference type="OrthoDB" id="4532109at2"/>
<dbReference type="PROSITE" id="PS50850">
    <property type="entry name" value="MFS"/>
    <property type="match status" value="1"/>
</dbReference>
<evidence type="ECO:0000256" key="4">
    <source>
        <dbReference type="ARBA" id="ARBA00023136"/>
    </source>
</evidence>
<dbReference type="AlphaFoldDB" id="A0A1R0KR19"/>
<feature type="transmembrane region" description="Helical" evidence="5">
    <location>
        <begin position="20"/>
        <end position="43"/>
    </location>
</feature>
<dbReference type="Gene3D" id="1.20.1250.20">
    <property type="entry name" value="MFS general substrate transporter like domains"/>
    <property type="match status" value="2"/>
</dbReference>
<gene>
    <name evidence="7" type="ORF">BS329_20915</name>
</gene>
<feature type="domain" description="Major facilitator superfamily (MFS) profile" evidence="6">
    <location>
        <begin position="21"/>
        <end position="470"/>
    </location>
</feature>
<dbReference type="Pfam" id="PF07690">
    <property type="entry name" value="MFS_1"/>
    <property type="match status" value="1"/>
</dbReference>
<dbReference type="PRINTS" id="PR01036">
    <property type="entry name" value="TCRTETB"/>
</dbReference>
<dbReference type="InterPro" id="IPR020846">
    <property type="entry name" value="MFS_dom"/>
</dbReference>
<keyword evidence="3 5" id="KW-1133">Transmembrane helix</keyword>
<keyword evidence="8" id="KW-1185">Reference proteome</keyword>
<dbReference type="GO" id="GO:0005886">
    <property type="term" value="C:plasma membrane"/>
    <property type="evidence" value="ECO:0007669"/>
    <property type="project" value="UniProtKB-SubCell"/>
</dbReference>
<feature type="transmembrane region" description="Helical" evidence="5">
    <location>
        <begin position="445"/>
        <end position="464"/>
    </location>
</feature>
<evidence type="ECO:0000313" key="8">
    <source>
        <dbReference type="Proteomes" id="UP000187486"/>
    </source>
</evidence>
<comment type="subcellular location">
    <subcellularLocation>
        <location evidence="1">Cell membrane</location>
        <topology evidence="1">Multi-pass membrane protein</topology>
    </subcellularLocation>
</comment>
<dbReference type="STRING" id="76021.BS329_20915"/>
<dbReference type="InterPro" id="IPR036259">
    <property type="entry name" value="MFS_trans_sf"/>
</dbReference>
<dbReference type="CDD" id="cd17321">
    <property type="entry name" value="MFS_MMR_MDR_like"/>
    <property type="match status" value="1"/>
</dbReference>
<name>A0A1R0KR19_9PSEU</name>
<feature type="transmembrane region" description="Helical" evidence="5">
    <location>
        <begin position="312"/>
        <end position="335"/>
    </location>
</feature>
<feature type="transmembrane region" description="Helical" evidence="5">
    <location>
        <begin position="210"/>
        <end position="231"/>
    </location>
</feature>
<evidence type="ECO:0000313" key="7">
    <source>
        <dbReference type="EMBL" id="OLZ50084.1"/>
    </source>
</evidence>
<evidence type="ECO:0000256" key="1">
    <source>
        <dbReference type="ARBA" id="ARBA00004651"/>
    </source>
</evidence>
<comment type="caution">
    <text evidence="7">The sequence shown here is derived from an EMBL/GenBank/DDBJ whole genome shotgun (WGS) entry which is preliminary data.</text>
</comment>
<dbReference type="SUPFAM" id="SSF103473">
    <property type="entry name" value="MFS general substrate transporter"/>
    <property type="match status" value="1"/>
</dbReference>
<dbReference type="RefSeq" id="WP_076162937.1">
    <property type="nucleotide sequence ID" value="NZ_JBEZVB010000040.1"/>
</dbReference>
<feature type="transmembrane region" description="Helical" evidence="5">
    <location>
        <begin position="149"/>
        <end position="170"/>
    </location>
</feature>
<organism evidence="7 8">
    <name type="scientific">Amycolatopsis coloradensis</name>
    <dbReference type="NCBI Taxonomy" id="76021"/>
    <lineage>
        <taxon>Bacteria</taxon>
        <taxon>Bacillati</taxon>
        <taxon>Actinomycetota</taxon>
        <taxon>Actinomycetes</taxon>
        <taxon>Pseudonocardiales</taxon>
        <taxon>Pseudonocardiaceae</taxon>
        <taxon>Amycolatopsis</taxon>
    </lineage>
</organism>
<feature type="transmembrane region" description="Helical" evidence="5">
    <location>
        <begin position="381"/>
        <end position="410"/>
    </location>
</feature>
<reference evidence="7 8" key="1">
    <citation type="submission" date="2016-01" db="EMBL/GenBank/DDBJ databases">
        <title>Amycolatopsis coloradensis genome sequencing and assembly.</title>
        <authorList>
            <person name="Mayilraj S."/>
        </authorList>
    </citation>
    <scope>NUCLEOTIDE SEQUENCE [LARGE SCALE GENOMIC DNA]</scope>
    <source>
        <strain evidence="7 8">DSM 44225</strain>
    </source>
</reference>
<dbReference type="InterPro" id="IPR011701">
    <property type="entry name" value="MFS"/>
</dbReference>
<feature type="transmembrane region" description="Helical" evidence="5">
    <location>
        <begin position="87"/>
        <end position="110"/>
    </location>
</feature>
<evidence type="ECO:0000256" key="2">
    <source>
        <dbReference type="ARBA" id="ARBA00022692"/>
    </source>
</evidence>
<proteinExistence type="predicted"/>
<feature type="transmembrane region" description="Helical" evidence="5">
    <location>
        <begin position="285"/>
        <end position="306"/>
    </location>
</feature>
<feature type="transmembrane region" description="Helical" evidence="5">
    <location>
        <begin position="237"/>
        <end position="256"/>
    </location>
</feature>
<evidence type="ECO:0000259" key="6">
    <source>
        <dbReference type="PROSITE" id="PS50850"/>
    </source>
</evidence>
<feature type="transmembrane region" description="Helical" evidence="5">
    <location>
        <begin position="55"/>
        <end position="75"/>
    </location>
</feature>
<feature type="transmembrane region" description="Helical" evidence="5">
    <location>
        <begin position="116"/>
        <end position="137"/>
    </location>
</feature>
<keyword evidence="4 5" id="KW-0472">Membrane</keyword>
<sequence>MSHQETAPLGRAKHPMLSSLGLGVVLLATLLPMMDSFIVNVALPTIAGDLGAGNADLELVVAGYGIAFTLLLVLGGRLGDAFGRRRVLMFGLLGFVLTSALCALAPSAGWLVAARIAQGVTAALIPPQVLGTIQAAVAPERRARAMSRYAAVSGLAAILGLLLGGVLLQVDLWGMSWRLLFLINLPLGLAAAALTWFLVPESRSDYPVGVDLRGTALLGAMVLLVLVPVNRGPLLGWPWWAIVPLLLAPVAAVVLWRTEKRVAGTGMVPLLPPAVLTEPRVRGGLLMLGPFLAAWGGFLFALPLTLQHGFGLSPLSAGLAVVPMSLAFLIGSFTVPPLRARFGARVVPGGALVQGLGVAWLLAALPLGWLGGAVWTALPGLALIGFGQALVVGAANISVLGAVPSAYAGVGGGVLVTTQQGSMAVGVAVFGTVFSVALSHGHATAFGFVLVAQLLTCAAVSYVFRGKAVS</sequence>
<accession>A0A1R0KR19</accession>
<evidence type="ECO:0000256" key="3">
    <source>
        <dbReference type="ARBA" id="ARBA00022989"/>
    </source>
</evidence>
<dbReference type="GO" id="GO:0022857">
    <property type="term" value="F:transmembrane transporter activity"/>
    <property type="evidence" value="ECO:0007669"/>
    <property type="project" value="InterPro"/>
</dbReference>
<feature type="transmembrane region" description="Helical" evidence="5">
    <location>
        <begin position="347"/>
        <end position="369"/>
    </location>
</feature>
<protein>
    <recommendedName>
        <fullName evidence="6">Major facilitator superfamily (MFS) profile domain-containing protein</fullName>
    </recommendedName>
</protein>
<feature type="transmembrane region" description="Helical" evidence="5">
    <location>
        <begin position="176"/>
        <end position="198"/>
    </location>
</feature>